<dbReference type="PROSITE" id="PS50821">
    <property type="entry name" value="PAZ"/>
    <property type="match status" value="1"/>
</dbReference>
<evidence type="ECO:0000313" key="5">
    <source>
        <dbReference type="Proteomes" id="UP001497444"/>
    </source>
</evidence>
<dbReference type="InterPro" id="IPR014811">
    <property type="entry name" value="ArgoL1"/>
</dbReference>
<dbReference type="SUPFAM" id="SSF53098">
    <property type="entry name" value="Ribonuclease H-like"/>
    <property type="match status" value="1"/>
</dbReference>
<feature type="domain" description="PAZ" evidence="2">
    <location>
        <begin position="59"/>
        <end position="183"/>
    </location>
</feature>
<proteinExistence type="inferred from homology"/>
<dbReference type="Proteomes" id="UP001497444">
    <property type="component" value="Unassembled WGS sequence"/>
</dbReference>
<dbReference type="SMART" id="SM00949">
    <property type="entry name" value="PAZ"/>
    <property type="match status" value="1"/>
</dbReference>
<sequence length="736" mass="84379">MTPIGQSIFDPKVSGQKIGEFILLAYGHYSSVRNLMVGSTINVDRSTACFYEPTKTEYIIEDIIKGNLSRLPKLSEFDRKMIQKELKGLQIEATHISYEGTTGKYFRKYRVLGVSVKSAKEHTFEWNEKNDSANNENKGIVSIEQYFKLKYKRQLNYPHLPCLEVGNPSNKVYLPFEVCKIVPQQRLRRSLTNRERSEMTTIAGSQTPKDRLKQCERFVSEQYKSGRIAQLNRSFLYEFGIDVSQQLLEVDSKVIEPPTLKYNGNKSVVPQHGEWEMYKNGSTFLRAVSLQKWIIINLSFTRTFTDNDISSFSKDLCSQASEMGMNIRPQSLIVKISKTDDFNPKTTFKGIKAKIQQKFSDLQMILFITPNKSDPFSDDIYSEIKLLGDVDKGFATQCVNVANIWNERSRDRKRKWNRSYLRQLMLKINPKLGGTNVALHESTPAMPSILKDKSLMIIGADVNHPAPADRITPSIAAVVGSYDNEFSHYFTTVSMQPKSREEMIQKFDKMVIEIINNFKKERNNSLPQKIIVFRDGVSEGQFQHVIDNEYSLLEKAFKSFGPNYNPKTTFIIVQKRHHTRFVPKQVYNSSDPNPRYQNISPGTVVEKSITHKTDFDFYLCSHEGRLGTSRPAHYYVLEDQNKFNANDMCKMTYYLCHIYARCTKSVSIPAPVYYADLAAYRAKVHASSLQDSELSSSGSVTSGNSERDAANEENKIKAYENLIKVSPNQKLKLYFM</sequence>
<dbReference type="CDD" id="cd02846">
    <property type="entry name" value="PAZ_argonaute_like"/>
    <property type="match status" value="1"/>
</dbReference>
<dbReference type="Pfam" id="PF08699">
    <property type="entry name" value="ArgoL1"/>
    <property type="match status" value="1"/>
</dbReference>
<keyword evidence="5" id="KW-1185">Reference proteome</keyword>
<dbReference type="SMART" id="SM00950">
    <property type="entry name" value="Piwi"/>
    <property type="match status" value="1"/>
</dbReference>
<dbReference type="SMART" id="SM01163">
    <property type="entry name" value="DUF1785"/>
    <property type="match status" value="1"/>
</dbReference>
<evidence type="ECO:0000256" key="1">
    <source>
        <dbReference type="ARBA" id="ARBA00008201"/>
    </source>
</evidence>
<feature type="domain" description="Piwi" evidence="3">
    <location>
        <begin position="364"/>
        <end position="687"/>
    </location>
</feature>
<dbReference type="SUPFAM" id="SSF101690">
    <property type="entry name" value="PAZ domain"/>
    <property type="match status" value="1"/>
</dbReference>
<dbReference type="InterPro" id="IPR036397">
    <property type="entry name" value="RNaseH_sf"/>
</dbReference>
<gene>
    <name evidence="4" type="ORF">CSSPJE1EN1_LOCUS29412</name>
</gene>
<dbReference type="Gene3D" id="3.30.420.10">
    <property type="entry name" value="Ribonuclease H-like superfamily/Ribonuclease H"/>
    <property type="match status" value="1"/>
</dbReference>
<reference evidence="4" key="1">
    <citation type="submission" date="2024-02" db="EMBL/GenBank/DDBJ databases">
        <authorList>
            <consortium name="ELIXIR-Norway"/>
            <consortium name="Elixir Norway"/>
        </authorList>
    </citation>
    <scope>NUCLEOTIDE SEQUENCE</scope>
</reference>
<evidence type="ECO:0000259" key="3">
    <source>
        <dbReference type="PROSITE" id="PS50822"/>
    </source>
</evidence>
<dbReference type="Gene3D" id="3.40.50.2300">
    <property type="match status" value="1"/>
</dbReference>
<dbReference type="InterPro" id="IPR036085">
    <property type="entry name" value="PAZ_dom_sf"/>
</dbReference>
<dbReference type="InterPro" id="IPR045246">
    <property type="entry name" value="Piwi_ago-like"/>
</dbReference>
<name>A0ABP0VHY9_9BRYO</name>
<dbReference type="PROSITE" id="PS50822">
    <property type="entry name" value="PIWI"/>
    <property type="match status" value="1"/>
</dbReference>
<dbReference type="PANTHER" id="PTHR22891">
    <property type="entry name" value="EUKARYOTIC TRANSLATION INITIATION FACTOR 2C"/>
    <property type="match status" value="1"/>
</dbReference>
<organism evidence="4 5">
    <name type="scientific">Sphagnum jensenii</name>
    <dbReference type="NCBI Taxonomy" id="128206"/>
    <lineage>
        <taxon>Eukaryota</taxon>
        <taxon>Viridiplantae</taxon>
        <taxon>Streptophyta</taxon>
        <taxon>Embryophyta</taxon>
        <taxon>Bryophyta</taxon>
        <taxon>Sphagnophytina</taxon>
        <taxon>Sphagnopsida</taxon>
        <taxon>Sphagnales</taxon>
        <taxon>Sphagnaceae</taxon>
        <taxon>Sphagnum</taxon>
    </lineage>
</organism>
<dbReference type="Pfam" id="PF16487">
    <property type="entry name" value="ArgoMid"/>
    <property type="match status" value="1"/>
</dbReference>
<dbReference type="Pfam" id="PF02170">
    <property type="entry name" value="PAZ"/>
    <property type="match status" value="1"/>
</dbReference>
<evidence type="ECO:0000259" key="2">
    <source>
        <dbReference type="PROSITE" id="PS50821"/>
    </source>
</evidence>
<comment type="caution">
    <text evidence="4">The sequence shown here is derived from an EMBL/GenBank/DDBJ whole genome shotgun (WGS) entry which is preliminary data.</text>
</comment>
<dbReference type="Gene3D" id="2.170.260.10">
    <property type="entry name" value="paz domain"/>
    <property type="match status" value="1"/>
</dbReference>
<dbReference type="InterPro" id="IPR012337">
    <property type="entry name" value="RNaseH-like_sf"/>
</dbReference>
<protein>
    <submittedName>
        <fullName evidence="4">Uncharacterized protein</fullName>
    </submittedName>
</protein>
<dbReference type="CDD" id="cd04657">
    <property type="entry name" value="Piwi_ago-like"/>
    <property type="match status" value="1"/>
</dbReference>
<dbReference type="InterPro" id="IPR003100">
    <property type="entry name" value="PAZ_dom"/>
</dbReference>
<evidence type="ECO:0000313" key="4">
    <source>
        <dbReference type="EMBL" id="CAK9254034.1"/>
    </source>
</evidence>
<dbReference type="Pfam" id="PF02171">
    <property type="entry name" value="Piwi"/>
    <property type="match status" value="1"/>
</dbReference>
<dbReference type="EMBL" id="CAXAQS010000968">
    <property type="protein sequence ID" value="CAK9254034.1"/>
    <property type="molecule type" value="Genomic_DNA"/>
</dbReference>
<dbReference type="InterPro" id="IPR032473">
    <property type="entry name" value="Argonaute_Mid_dom"/>
</dbReference>
<comment type="similarity">
    <text evidence="1">Belongs to the argonaute family. Ago subfamily.</text>
</comment>
<accession>A0ABP0VHY9</accession>
<dbReference type="InterPro" id="IPR003165">
    <property type="entry name" value="Piwi"/>
</dbReference>